<evidence type="ECO:0000313" key="1">
    <source>
        <dbReference type="EMBL" id="KAI9552902.1"/>
    </source>
</evidence>
<name>A0AAD5PN68_9CRUS</name>
<protein>
    <submittedName>
        <fullName evidence="1">Uncharacterized protein</fullName>
    </submittedName>
</protein>
<dbReference type="Proteomes" id="UP000820818">
    <property type="component" value="Linkage Group LG9"/>
</dbReference>
<accession>A0AAD5PN68</accession>
<comment type="caution">
    <text evidence="1">The sequence shown here is derived from an EMBL/GenBank/DDBJ whole genome shotgun (WGS) entry which is preliminary data.</text>
</comment>
<dbReference type="AlphaFoldDB" id="A0AAD5PN68"/>
<proteinExistence type="predicted"/>
<reference evidence="1 2" key="1">
    <citation type="submission" date="2022-05" db="EMBL/GenBank/DDBJ databases">
        <title>A multi-omics perspective on studying reproductive biology in Daphnia sinensis.</title>
        <authorList>
            <person name="Jia J."/>
        </authorList>
    </citation>
    <scope>NUCLEOTIDE SEQUENCE [LARGE SCALE GENOMIC DNA]</scope>
    <source>
        <strain evidence="1 2">WSL</strain>
    </source>
</reference>
<keyword evidence="2" id="KW-1185">Reference proteome</keyword>
<sequence>MSQWKDIARIYYEFDNFSSHFLNVTGYQWYKNNVPTGGTIYLVFVVCVETFMSCCT</sequence>
<organism evidence="1 2">
    <name type="scientific">Daphnia sinensis</name>
    <dbReference type="NCBI Taxonomy" id="1820382"/>
    <lineage>
        <taxon>Eukaryota</taxon>
        <taxon>Metazoa</taxon>
        <taxon>Ecdysozoa</taxon>
        <taxon>Arthropoda</taxon>
        <taxon>Crustacea</taxon>
        <taxon>Branchiopoda</taxon>
        <taxon>Diplostraca</taxon>
        <taxon>Cladocera</taxon>
        <taxon>Anomopoda</taxon>
        <taxon>Daphniidae</taxon>
        <taxon>Daphnia</taxon>
        <taxon>Daphnia similis group</taxon>
    </lineage>
</organism>
<dbReference type="EMBL" id="WJBH02000009">
    <property type="protein sequence ID" value="KAI9552902.1"/>
    <property type="molecule type" value="Genomic_DNA"/>
</dbReference>
<gene>
    <name evidence="1" type="ORF">GHT06_020786</name>
</gene>
<evidence type="ECO:0000313" key="2">
    <source>
        <dbReference type="Proteomes" id="UP000820818"/>
    </source>
</evidence>